<dbReference type="GeneID" id="91461198"/>
<reference evidence="2 3" key="1">
    <citation type="submission" date="2020-04" db="EMBL/GenBank/DDBJ databases">
        <title>Characterization and engineering of Streptomyces griseofuscus DSM40191 as a potential heterologous host for expression of BGCs.</title>
        <authorList>
            <person name="Gren T."/>
            <person name="Whitford C.M."/>
            <person name="Mohite O.S."/>
            <person name="Joergensen T.S."/>
            <person name="Nielsen J.B."/>
            <person name="Lee S.Y."/>
            <person name="Weber T."/>
        </authorList>
    </citation>
    <scope>NUCLEOTIDE SEQUENCE [LARGE SCALE GENOMIC DNA]</scope>
    <source>
        <strain evidence="2 3">DSM 40191</strain>
    </source>
</reference>
<dbReference type="KEGG" id="sgf:HEP81_01589"/>
<evidence type="ECO:0000256" key="1">
    <source>
        <dbReference type="SAM" id="MobiDB-lite"/>
    </source>
</evidence>
<evidence type="ECO:0000313" key="3">
    <source>
        <dbReference type="Proteomes" id="UP000516422"/>
    </source>
</evidence>
<gene>
    <name evidence="2" type="ORF">HEP81_01589</name>
</gene>
<dbReference type="RefSeq" id="WP_037661099.1">
    <property type="nucleotide sequence ID" value="NZ_CP051006.1"/>
</dbReference>
<proteinExistence type="predicted"/>
<sequence>MAEAQIILSHGRESGIVAVASGERYQWAHTALAESGFQRDDDGVWHLPADGTQTTVVDLLKCAKRHRTSVNMSSRRFIGDAARDLARLLPGQWHASVEVYSHPAWQEDLVPWIWDSGELGRAVRSERIPYAALLTNAVQGTTMLFIERPGRQLDYLVGAFSPEGLEGGYGDPHAPRGIVLPPYAGPAAQALTSRYLPAYEQAVHARRTAAIAAVLGDIRREHNTWQAMNASGRYSDATPLSAAALGASTELFLDHAWHRFLTVVDHAPALLERCRPASSPWPDDAAALARLADAVIDAEGLVDDIVHGGFGPDQQRRARSWPAIETWLTDGEAFLRQARISAPHRRPALPVAAPARPLTAARPAHRRP</sequence>
<name>A0A7H1PV38_9ACTN</name>
<dbReference type="AlphaFoldDB" id="A0A7H1PV38"/>
<feature type="compositionally biased region" description="Low complexity" evidence="1">
    <location>
        <begin position="348"/>
        <end position="362"/>
    </location>
</feature>
<dbReference type="Proteomes" id="UP000516422">
    <property type="component" value="Chromosome"/>
</dbReference>
<feature type="region of interest" description="Disordered" evidence="1">
    <location>
        <begin position="346"/>
        <end position="368"/>
    </location>
</feature>
<organism evidence="2 3">
    <name type="scientific">Streptomyces griseofuscus</name>
    <dbReference type="NCBI Taxonomy" id="146922"/>
    <lineage>
        <taxon>Bacteria</taxon>
        <taxon>Bacillati</taxon>
        <taxon>Actinomycetota</taxon>
        <taxon>Actinomycetes</taxon>
        <taxon>Kitasatosporales</taxon>
        <taxon>Streptomycetaceae</taxon>
        <taxon>Streptomyces</taxon>
    </lineage>
</organism>
<accession>A0A7H1PV38</accession>
<dbReference type="EMBL" id="CP051006">
    <property type="protein sequence ID" value="QNT91918.1"/>
    <property type="molecule type" value="Genomic_DNA"/>
</dbReference>
<evidence type="ECO:0000313" key="2">
    <source>
        <dbReference type="EMBL" id="QNT91918.1"/>
    </source>
</evidence>
<protein>
    <submittedName>
        <fullName evidence="2">Uncharacterized protein</fullName>
    </submittedName>
</protein>